<dbReference type="EMBL" id="JBHTIF010000001">
    <property type="protein sequence ID" value="MFD0724526.1"/>
    <property type="molecule type" value="Genomic_DNA"/>
</dbReference>
<proteinExistence type="predicted"/>
<evidence type="ECO:0000313" key="1">
    <source>
        <dbReference type="EMBL" id="MFD0724526.1"/>
    </source>
</evidence>
<accession>A0ABW2Y7Q6</accession>
<name>A0ABW2Y7Q6_9GAMM</name>
<sequence>MTIPNRGSRIIRVDGTEYRWRIRRKPTYSQIVFQGTLTIAVECTEPGSSCVLLIDAGTTRPDACIDPSDMSITPGMIAEWISQALQSGWIPTQTGPAFKLERADPQ</sequence>
<evidence type="ECO:0000313" key="2">
    <source>
        <dbReference type="Proteomes" id="UP001597110"/>
    </source>
</evidence>
<comment type="caution">
    <text evidence="1">The sequence shown here is derived from an EMBL/GenBank/DDBJ whole genome shotgun (WGS) entry which is preliminary data.</text>
</comment>
<keyword evidence="2" id="KW-1185">Reference proteome</keyword>
<dbReference type="Proteomes" id="UP001597110">
    <property type="component" value="Unassembled WGS sequence"/>
</dbReference>
<evidence type="ECO:0008006" key="3">
    <source>
        <dbReference type="Google" id="ProtNLM"/>
    </source>
</evidence>
<reference evidence="2" key="1">
    <citation type="journal article" date="2019" name="Int. J. Syst. Evol. Microbiol.">
        <title>The Global Catalogue of Microorganisms (GCM) 10K type strain sequencing project: providing services to taxonomists for standard genome sequencing and annotation.</title>
        <authorList>
            <consortium name="The Broad Institute Genomics Platform"/>
            <consortium name="The Broad Institute Genome Sequencing Center for Infectious Disease"/>
            <person name="Wu L."/>
            <person name="Ma J."/>
        </authorList>
    </citation>
    <scope>NUCLEOTIDE SEQUENCE [LARGE SCALE GENOMIC DNA]</scope>
    <source>
        <strain evidence="2">CCUG 55585</strain>
    </source>
</reference>
<gene>
    <name evidence="1" type="ORF">ACFQ0E_02830</name>
</gene>
<protein>
    <recommendedName>
        <fullName evidence="3">MBL fold metallo-hydrolase</fullName>
    </recommendedName>
</protein>
<organism evidence="1 2">
    <name type="scientific">Lysobacter brunescens</name>
    <dbReference type="NCBI Taxonomy" id="262323"/>
    <lineage>
        <taxon>Bacteria</taxon>
        <taxon>Pseudomonadati</taxon>
        <taxon>Pseudomonadota</taxon>
        <taxon>Gammaproteobacteria</taxon>
        <taxon>Lysobacterales</taxon>
        <taxon>Lysobacteraceae</taxon>
        <taxon>Lysobacter</taxon>
    </lineage>
</organism>
<dbReference type="RefSeq" id="WP_386822181.1">
    <property type="nucleotide sequence ID" value="NZ_JBHTIF010000001.1"/>
</dbReference>